<dbReference type="OrthoDB" id="6867569at2"/>
<dbReference type="Pfam" id="PF09860">
    <property type="entry name" value="DUF2087"/>
    <property type="match status" value="1"/>
</dbReference>
<comment type="caution">
    <text evidence="2">The sequence shown here is derived from an EMBL/GenBank/DDBJ whole genome shotgun (WGS) entry which is preliminary data.</text>
</comment>
<dbReference type="EMBL" id="LBJQ01000074">
    <property type="protein sequence ID" value="RXH28652.1"/>
    <property type="molecule type" value="Genomic_DNA"/>
</dbReference>
<feature type="domain" description="DUF2087" evidence="1">
    <location>
        <begin position="91"/>
        <end position="161"/>
    </location>
</feature>
<sequence length="189" mass="20941">MARTPIAFVASDISALAKSVRAQLLQRTSPPGHVELLNILARATGHKNYQHFRAGAVGKPADDRSSPAAQDDAVDLKRVQRAARHFDDHGRLLRWPARHNLQQLSLWVLWSGFPPRCSLAEAEVKRLLNSRHAFADDALLRRALCDHGLVSRTADGRAYRRIERRPPMEAAALLRQLKTSAAGRPEAAA</sequence>
<proteinExistence type="predicted"/>
<gene>
    <name evidence="2" type="ORF">XH99_14635</name>
</gene>
<protein>
    <recommendedName>
        <fullName evidence="1">DUF2087 domain-containing protein</fullName>
    </recommendedName>
</protein>
<dbReference type="InterPro" id="IPR018656">
    <property type="entry name" value="DUF2087"/>
</dbReference>
<dbReference type="RefSeq" id="WP_128918708.1">
    <property type="nucleotide sequence ID" value="NZ_LBJC01000029.1"/>
</dbReference>
<organism evidence="2 3">
    <name type="scientific">Bradyrhizobium nanningense</name>
    <dbReference type="NCBI Taxonomy" id="1325118"/>
    <lineage>
        <taxon>Bacteria</taxon>
        <taxon>Pseudomonadati</taxon>
        <taxon>Pseudomonadota</taxon>
        <taxon>Alphaproteobacteria</taxon>
        <taxon>Hyphomicrobiales</taxon>
        <taxon>Nitrobacteraceae</taxon>
        <taxon>Bradyrhizobium</taxon>
    </lineage>
</organism>
<dbReference type="AlphaFoldDB" id="A0A4Q0S5W8"/>
<reference evidence="2 3" key="1">
    <citation type="submission" date="2015-04" db="EMBL/GenBank/DDBJ databases">
        <title>Comparative genomics of rhizobia nodulating Arachis hypogaea in China.</title>
        <authorList>
            <person name="Li Y."/>
        </authorList>
    </citation>
    <scope>NUCLEOTIDE SEQUENCE [LARGE SCALE GENOMIC DNA]</scope>
    <source>
        <strain evidence="2 3">CCBAU 51757</strain>
    </source>
</reference>
<keyword evidence="3" id="KW-1185">Reference proteome</keyword>
<evidence type="ECO:0000259" key="1">
    <source>
        <dbReference type="Pfam" id="PF09860"/>
    </source>
</evidence>
<evidence type="ECO:0000313" key="2">
    <source>
        <dbReference type="EMBL" id="RXH28652.1"/>
    </source>
</evidence>
<accession>A0A4Q0S5W8</accession>
<name>A0A4Q0S5W8_9BRAD</name>
<dbReference type="Proteomes" id="UP000289546">
    <property type="component" value="Unassembled WGS sequence"/>
</dbReference>
<evidence type="ECO:0000313" key="3">
    <source>
        <dbReference type="Proteomes" id="UP000289546"/>
    </source>
</evidence>